<feature type="compositionally biased region" description="Polar residues" evidence="2">
    <location>
        <begin position="18"/>
        <end position="33"/>
    </location>
</feature>
<dbReference type="SUPFAM" id="SSF57756">
    <property type="entry name" value="Retrovirus zinc finger-like domains"/>
    <property type="match status" value="1"/>
</dbReference>
<dbReference type="SUPFAM" id="SSF56219">
    <property type="entry name" value="DNase I-like"/>
    <property type="match status" value="1"/>
</dbReference>
<dbReference type="EMBL" id="JABDTM020011969">
    <property type="protein sequence ID" value="KAH0820412.1"/>
    <property type="molecule type" value="Genomic_DNA"/>
</dbReference>
<name>A0A8J6HTM2_TENMO</name>
<feature type="domain" description="CCHC-type" evidence="3">
    <location>
        <begin position="387"/>
        <end position="402"/>
    </location>
</feature>
<comment type="caution">
    <text evidence="4">The sequence shown here is derived from an EMBL/GenBank/DDBJ whole genome shotgun (WGS) entry which is preliminary data.</text>
</comment>
<feature type="compositionally biased region" description="Basic and acidic residues" evidence="2">
    <location>
        <begin position="354"/>
        <end position="365"/>
    </location>
</feature>
<evidence type="ECO:0000313" key="4">
    <source>
        <dbReference type="EMBL" id="KAH0820412.1"/>
    </source>
</evidence>
<feature type="compositionally biased region" description="Basic and acidic residues" evidence="2">
    <location>
        <begin position="272"/>
        <end position="317"/>
    </location>
</feature>
<reference evidence="4" key="1">
    <citation type="journal article" date="2020" name="J Insects Food Feed">
        <title>The yellow mealworm (Tenebrio molitor) genome: a resource for the emerging insects as food and feed industry.</title>
        <authorList>
            <person name="Eriksson T."/>
            <person name="Andere A."/>
            <person name="Kelstrup H."/>
            <person name="Emery V."/>
            <person name="Picard C."/>
        </authorList>
    </citation>
    <scope>NUCLEOTIDE SEQUENCE</scope>
    <source>
        <strain evidence="4">Stoneville</strain>
        <tissue evidence="4">Whole head</tissue>
    </source>
</reference>
<feature type="region of interest" description="Disordered" evidence="2">
    <location>
        <begin position="1"/>
        <end position="60"/>
    </location>
</feature>
<evidence type="ECO:0000259" key="3">
    <source>
        <dbReference type="PROSITE" id="PS50158"/>
    </source>
</evidence>
<dbReference type="GO" id="GO:0003824">
    <property type="term" value="F:catalytic activity"/>
    <property type="evidence" value="ECO:0007669"/>
    <property type="project" value="InterPro"/>
</dbReference>
<dbReference type="Gene3D" id="3.60.10.10">
    <property type="entry name" value="Endonuclease/exonuclease/phosphatase"/>
    <property type="match status" value="1"/>
</dbReference>
<dbReference type="Pfam" id="PF14529">
    <property type="entry name" value="Exo_endo_phos_2"/>
    <property type="match status" value="1"/>
</dbReference>
<feature type="region of interest" description="Disordered" evidence="2">
    <location>
        <begin position="224"/>
        <end position="365"/>
    </location>
</feature>
<feature type="compositionally biased region" description="Basic and acidic residues" evidence="2">
    <location>
        <begin position="34"/>
        <end position="43"/>
    </location>
</feature>
<feature type="compositionally biased region" description="Basic and acidic residues" evidence="2">
    <location>
        <begin position="657"/>
        <end position="674"/>
    </location>
</feature>
<feature type="region of interest" description="Disordered" evidence="2">
    <location>
        <begin position="761"/>
        <end position="783"/>
    </location>
</feature>
<dbReference type="InterPro" id="IPR005135">
    <property type="entry name" value="Endo/exonuclease/phosphatase"/>
</dbReference>
<evidence type="ECO:0000256" key="1">
    <source>
        <dbReference type="PROSITE-ProRule" id="PRU00047"/>
    </source>
</evidence>
<protein>
    <recommendedName>
        <fullName evidence="3">CCHC-type domain-containing protein</fullName>
    </recommendedName>
</protein>
<dbReference type="InterPro" id="IPR036875">
    <property type="entry name" value="Znf_CCHC_sf"/>
</dbReference>
<dbReference type="SMART" id="SM00343">
    <property type="entry name" value="ZnF_C2HC"/>
    <property type="match status" value="2"/>
</dbReference>
<dbReference type="PROSITE" id="PS50158">
    <property type="entry name" value="ZF_CCHC"/>
    <property type="match status" value="1"/>
</dbReference>
<dbReference type="Proteomes" id="UP000719412">
    <property type="component" value="Unassembled WGS sequence"/>
</dbReference>
<feature type="compositionally biased region" description="Basic and acidic residues" evidence="2">
    <location>
        <begin position="171"/>
        <end position="189"/>
    </location>
</feature>
<dbReference type="Pfam" id="PF00098">
    <property type="entry name" value="zf-CCHC"/>
    <property type="match status" value="1"/>
</dbReference>
<feature type="compositionally biased region" description="Basic and acidic residues" evidence="2">
    <location>
        <begin position="1"/>
        <end position="16"/>
    </location>
</feature>
<sequence length="892" mass="100624">MRATEIETKAPPEGRARNQGQGTTLTATPPDRTNPQKEEKENGAEENGQPYRKRDRVKGHTLEIEKELGTIAEAIKKEQAGKISFTKEEQKRILEASGTIRASVMQLLLEVIAAQQAQKPAGGREREWGEVPVKWEDKGGADGRGRREKGQPQAKATPKEVQAKETQGTQTRKETGSKGEERKTKEGQSKKANPQEGSWQTVSYAAKLKANIPLKETTVKMQGKSVEEVKAKLVRKLDIETTEPSDPREKRRSCPREQERGTTKKARNGVQNDRRNRDGVEEEAKPHSHADRTGDRMERGGDCRGGFLEERLDPEHRHNGRIQGGLKVPGQEAVSKVTEGEPDVRGGTTTPQSPHREAQDRGGADHGLRFNCNGLGHIAKSCKQKPKCHKCGKEGHKIKECRAEKSGTANRQGTEPTTRIVLENLLASRRGKPTIIAGDLNGRHPAFGGEDEDVRGRQIIDLVEAANLVVENDRDSIPTFETANGRSWIDITLSRDARVEGWARRDGKRPTKGNEEDHDQADWQLFRDAAIKWKGAIFEEDTAEDKTWLPPSGNVWWNAKLRRIRAGVRKARSQMQGERNQERRAELREIFKKERAAYKMAIKEAKIEALRRPSRRGEQQRRGRRSRTTNWAGNRTETAIALIRKYFPEDDPGADMAENRESRAKSPEWNDDQAREITQQELRRTIQEKPKKKAPGIDGFPSAGLEYLFEAIGRDMLEVFNRCLKEGRFARVWKQAEIGWIEKVYDKILATRLTYHLEGDDRGNRQGCRKSQEGEDRVEARDHGGIGHQERLQLGMLLAQSGCPGDLGRAIADFLQDRSVTSEGVTVRTSRGCPQGSCLGPILWLLIMEERTAIGVIRTEQGEIVERKGLRLLDDYPTHMAEQRTPEWHWIC</sequence>
<organism evidence="4 5">
    <name type="scientific">Tenebrio molitor</name>
    <name type="common">Yellow mealworm beetle</name>
    <dbReference type="NCBI Taxonomy" id="7067"/>
    <lineage>
        <taxon>Eukaryota</taxon>
        <taxon>Metazoa</taxon>
        <taxon>Ecdysozoa</taxon>
        <taxon>Arthropoda</taxon>
        <taxon>Hexapoda</taxon>
        <taxon>Insecta</taxon>
        <taxon>Pterygota</taxon>
        <taxon>Neoptera</taxon>
        <taxon>Endopterygota</taxon>
        <taxon>Coleoptera</taxon>
        <taxon>Polyphaga</taxon>
        <taxon>Cucujiformia</taxon>
        <taxon>Tenebrionidae</taxon>
        <taxon>Tenebrio</taxon>
    </lineage>
</organism>
<feature type="region of interest" description="Disordered" evidence="2">
    <location>
        <begin position="116"/>
        <end position="200"/>
    </location>
</feature>
<feature type="compositionally biased region" description="Basic and acidic residues" evidence="2">
    <location>
        <begin position="610"/>
        <end position="621"/>
    </location>
</feature>
<feature type="compositionally biased region" description="Polar residues" evidence="2">
    <location>
        <begin position="190"/>
        <end position="200"/>
    </location>
</feature>
<feature type="region of interest" description="Disordered" evidence="2">
    <location>
        <begin position="649"/>
        <end position="674"/>
    </location>
</feature>
<feature type="region of interest" description="Disordered" evidence="2">
    <location>
        <begin position="610"/>
        <end position="630"/>
    </location>
</feature>
<keyword evidence="1" id="KW-0863">Zinc-finger</keyword>
<feature type="compositionally biased region" description="Basic and acidic residues" evidence="2">
    <location>
        <begin position="225"/>
        <end position="262"/>
    </location>
</feature>
<proteinExistence type="predicted"/>
<reference evidence="4" key="2">
    <citation type="submission" date="2021-08" db="EMBL/GenBank/DDBJ databases">
        <authorList>
            <person name="Eriksson T."/>
        </authorList>
    </citation>
    <scope>NUCLEOTIDE SEQUENCE</scope>
    <source>
        <strain evidence="4">Stoneville</strain>
        <tissue evidence="4">Whole head</tissue>
    </source>
</reference>
<evidence type="ECO:0000256" key="2">
    <source>
        <dbReference type="SAM" id="MobiDB-lite"/>
    </source>
</evidence>
<keyword evidence="5" id="KW-1185">Reference proteome</keyword>
<feature type="compositionally biased region" description="Basic and acidic residues" evidence="2">
    <location>
        <begin position="122"/>
        <end position="150"/>
    </location>
</feature>
<keyword evidence="1" id="KW-0479">Metal-binding</keyword>
<gene>
    <name evidence="4" type="ORF">GEV33_002379</name>
</gene>
<dbReference type="GO" id="GO:0003676">
    <property type="term" value="F:nucleic acid binding"/>
    <property type="evidence" value="ECO:0007669"/>
    <property type="project" value="InterPro"/>
</dbReference>
<keyword evidence="1" id="KW-0862">Zinc</keyword>
<dbReference type="GO" id="GO:0008270">
    <property type="term" value="F:zinc ion binding"/>
    <property type="evidence" value="ECO:0007669"/>
    <property type="project" value="UniProtKB-KW"/>
</dbReference>
<dbReference type="InterPro" id="IPR001878">
    <property type="entry name" value="Znf_CCHC"/>
</dbReference>
<evidence type="ECO:0000313" key="5">
    <source>
        <dbReference type="Proteomes" id="UP000719412"/>
    </source>
</evidence>
<dbReference type="Gene3D" id="4.10.60.10">
    <property type="entry name" value="Zinc finger, CCHC-type"/>
    <property type="match status" value="1"/>
</dbReference>
<dbReference type="AlphaFoldDB" id="A0A8J6HTM2"/>
<dbReference type="InterPro" id="IPR036691">
    <property type="entry name" value="Endo/exonu/phosph_ase_sf"/>
</dbReference>
<accession>A0A8J6HTM2</accession>